<dbReference type="Proteomes" id="UP000198287">
    <property type="component" value="Unassembled WGS sequence"/>
</dbReference>
<keyword evidence="1" id="KW-0812">Transmembrane</keyword>
<protein>
    <recommendedName>
        <fullName evidence="4">Gustatory receptor</fullName>
    </recommendedName>
</protein>
<dbReference type="AlphaFoldDB" id="A0A226F2W6"/>
<evidence type="ECO:0000313" key="2">
    <source>
        <dbReference type="EMBL" id="OXA64145.1"/>
    </source>
</evidence>
<feature type="transmembrane region" description="Helical" evidence="1">
    <location>
        <begin position="133"/>
        <end position="155"/>
    </location>
</feature>
<accession>A0A226F2W6</accession>
<keyword evidence="1" id="KW-0472">Membrane</keyword>
<feature type="transmembrane region" description="Helical" evidence="1">
    <location>
        <begin position="235"/>
        <end position="251"/>
    </location>
</feature>
<keyword evidence="1" id="KW-1133">Transmembrane helix</keyword>
<organism evidence="2 3">
    <name type="scientific">Folsomia candida</name>
    <name type="common">Springtail</name>
    <dbReference type="NCBI Taxonomy" id="158441"/>
    <lineage>
        <taxon>Eukaryota</taxon>
        <taxon>Metazoa</taxon>
        <taxon>Ecdysozoa</taxon>
        <taxon>Arthropoda</taxon>
        <taxon>Hexapoda</taxon>
        <taxon>Collembola</taxon>
        <taxon>Entomobryomorpha</taxon>
        <taxon>Isotomoidea</taxon>
        <taxon>Isotomidae</taxon>
        <taxon>Proisotominae</taxon>
        <taxon>Folsomia</taxon>
    </lineage>
</organism>
<evidence type="ECO:0000256" key="1">
    <source>
        <dbReference type="SAM" id="Phobius"/>
    </source>
</evidence>
<name>A0A226F2W6_FOLCA</name>
<keyword evidence="3" id="KW-1185">Reference proteome</keyword>
<feature type="transmembrane region" description="Helical" evidence="1">
    <location>
        <begin position="356"/>
        <end position="379"/>
    </location>
</feature>
<dbReference type="EMBL" id="LNIX01000001">
    <property type="protein sequence ID" value="OXA64145.1"/>
    <property type="molecule type" value="Genomic_DNA"/>
</dbReference>
<feature type="transmembrane region" description="Helical" evidence="1">
    <location>
        <begin position="196"/>
        <end position="215"/>
    </location>
</feature>
<reference evidence="2 3" key="1">
    <citation type="submission" date="2015-12" db="EMBL/GenBank/DDBJ databases">
        <title>The genome of Folsomia candida.</title>
        <authorList>
            <person name="Faddeeva A."/>
            <person name="Derks M.F."/>
            <person name="Anvar Y."/>
            <person name="Smit S."/>
            <person name="Van Straalen N."/>
            <person name="Roelofs D."/>
        </authorList>
    </citation>
    <scope>NUCLEOTIDE SEQUENCE [LARGE SCALE GENOMIC DNA]</scope>
    <source>
        <strain evidence="2 3">VU population</strain>
        <tissue evidence="2">Whole body</tissue>
    </source>
</reference>
<sequence length="500" mass="57151">MYSFSLFQRNYPQNLNKVANIEICNIPPEIEHELINIGQWAIEIVKGTGYFPFYIAKDASSRQSRSGAPIQILKKVQLQKLSRVSLFFGILHLLGAFFVLYGFWIAYKTTASVHSSLDTSSAKNSFSDEADNFIMTFNTMAMLIVCALIRTIYVISSAKTLKFWKQHIYILKGFYDLDILCGNAHFDRAKSKVRRFLAGFMCITILQTAVMFAYVQHMYQNKNNYGRWKHVYDDQYPLLAGGISICIVLFIHMHVGFFIWFGFLIQIYTTCFSAIGDAIIAEIANNDNTMGTEMWEESRRISWKDAVWNSAKLSNSGNHNHHKSVCASRNGAGERLQKLLLLFEEVCQLTEDFNQFYALPLTIDAFICITNFFASVYAINKMMYEYGMMYDSGGYSGSHHLWDKIVELLYRIPSHWAIACRVVYLGLSGNSLTQEALKVIQLLQQVAPKCRWMLRNYALQGQIQMLITRVSAKSPGISPGSYFTLNKAFLVSVRIELLTK</sequence>
<gene>
    <name evidence="2" type="ORF">Fcan01_03672</name>
</gene>
<feature type="transmembrane region" description="Helical" evidence="1">
    <location>
        <begin position="84"/>
        <end position="107"/>
    </location>
</feature>
<evidence type="ECO:0008006" key="4">
    <source>
        <dbReference type="Google" id="ProtNLM"/>
    </source>
</evidence>
<proteinExistence type="predicted"/>
<evidence type="ECO:0000313" key="3">
    <source>
        <dbReference type="Proteomes" id="UP000198287"/>
    </source>
</evidence>
<comment type="caution">
    <text evidence="2">The sequence shown here is derived from an EMBL/GenBank/DDBJ whole genome shotgun (WGS) entry which is preliminary data.</text>
</comment>